<dbReference type="InterPro" id="IPR043129">
    <property type="entry name" value="ATPase_NBD"/>
</dbReference>
<sequence>MLRPTNHRVPEKARAEGSERENNGGCGVVGGEMTTLVLDNGAYNAKIGYSHENVSVIPNCQFRSKTARLKTFTANQIDEIKDPSGLFYILPFQKLGLSVHIGISEIILPNYAVSLLIADIPLHI</sequence>
<reference evidence="2" key="3">
    <citation type="submission" date="2025-08" db="UniProtKB">
        <authorList>
            <consortium name="Ensembl"/>
        </authorList>
    </citation>
    <scope>IDENTIFICATION</scope>
    <source>
        <strain evidence="2">17573</strain>
    </source>
</reference>
<dbReference type="SUPFAM" id="SSF53067">
    <property type="entry name" value="Actin-like ATPase domain"/>
    <property type="match status" value="1"/>
</dbReference>
<name>A0A5F7ZJ13_MACMU</name>
<feature type="compositionally biased region" description="Basic and acidic residues" evidence="1">
    <location>
        <begin position="8"/>
        <end position="22"/>
    </location>
</feature>
<dbReference type="VEuPathDB" id="HostDB:ENSMMUG00000023603"/>
<organism evidence="2 3">
    <name type="scientific">Macaca mulatta</name>
    <name type="common">Rhesus macaque</name>
    <dbReference type="NCBI Taxonomy" id="9544"/>
    <lineage>
        <taxon>Eukaryota</taxon>
        <taxon>Metazoa</taxon>
        <taxon>Chordata</taxon>
        <taxon>Craniata</taxon>
        <taxon>Vertebrata</taxon>
        <taxon>Euteleostomi</taxon>
        <taxon>Mammalia</taxon>
        <taxon>Eutheria</taxon>
        <taxon>Euarchontoglires</taxon>
        <taxon>Primates</taxon>
        <taxon>Haplorrhini</taxon>
        <taxon>Catarrhini</taxon>
        <taxon>Cercopithecidae</taxon>
        <taxon>Cercopithecinae</taxon>
        <taxon>Macaca</taxon>
    </lineage>
</organism>
<evidence type="ECO:0000313" key="4">
    <source>
        <dbReference type="VGNC" id="VGNC:69521"/>
    </source>
</evidence>
<feature type="region of interest" description="Disordered" evidence="1">
    <location>
        <begin position="1"/>
        <end position="24"/>
    </location>
</feature>
<dbReference type="ExpressionAtlas" id="A0A5F7ZJ13">
    <property type="expression patterns" value="baseline"/>
</dbReference>
<dbReference type="AlphaFoldDB" id="A0A5F7ZJ13"/>
<evidence type="ECO:0000256" key="1">
    <source>
        <dbReference type="SAM" id="MobiDB-lite"/>
    </source>
</evidence>
<reference evidence="3" key="1">
    <citation type="journal article" date="2007" name="Science">
        <title>Evolutionary and biomedical insights from the rhesus macaque genome.</title>
        <authorList>
            <person name="Gibbs R.A."/>
            <person name="Rogers J."/>
            <person name="Katze M.G."/>
            <person name="Bumgarner R."/>
            <person name="Weinstock G.M."/>
            <person name="Mardis E.R."/>
            <person name="Remington K.A."/>
            <person name="Strausberg R.L."/>
            <person name="Venter J.C."/>
            <person name="Wilson R.K."/>
            <person name="Batzer M.A."/>
            <person name="Bustamante C.D."/>
            <person name="Eichler E.E."/>
            <person name="Hahn M.W."/>
            <person name="Hardison R.C."/>
            <person name="Makova K.D."/>
            <person name="Miller W."/>
            <person name="Milosavljevic A."/>
            <person name="Palermo R.E."/>
            <person name="Siepel A."/>
            <person name="Sikela J.M."/>
            <person name="Attaway T."/>
            <person name="Bell S."/>
            <person name="Bernard K.E."/>
            <person name="Buhay C.J."/>
            <person name="Chandrabose M.N."/>
            <person name="Dao M."/>
            <person name="Davis C."/>
            <person name="Delehaunty K.D."/>
            <person name="Ding Y."/>
            <person name="Dinh H.H."/>
            <person name="Dugan-Rocha S."/>
            <person name="Fulton L.A."/>
            <person name="Gabisi R.A."/>
            <person name="Garner T.T."/>
            <person name="Godfrey J."/>
            <person name="Hawes A.C."/>
            <person name="Hernandez J."/>
            <person name="Hines S."/>
            <person name="Holder M."/>
            <person name="Hume J."/>
            <person name="Jhangiani S.N."/>
            <person name="Joshi V."/>
            <person name="Khan Z.M."/>
            <person name="Kirkness E.F."/>
            <person name="Cree A."/>
            <person name="Fowler R.G."/>
            <person name="Lee S."/>
            <person name="Lewis L.R."/>
            <person name="Li Z."/>
            <person name="Liu Y.-S."/>
            <person name="Moore S.M."/>
            <person name="Muzny D."/>
            <person name="Nazareth L.V."/>
            <person name="Ngo D.N."/>
            <person name="Okwuonu G.O."/>
            <person name="Pai G."/>
            <person name="Parker D."/>
            <person name="Paul H.A."/>
            <person name="Pfannkoch C."/>
            <person name="Pohl C.S."/>
            <person name="Rogers Y.-H.C."/>
            <person name="Ruiz S.J."/>
            <person name="Sabo A."/>
            <person name="Santibanez J."/>
            <person name="Schneider B.W."/>
            <person name="Smith S.M."/>
            <person name="Sodergren E."/>
            <person name="Svatek A.F."/>
            <person name="Utterback T.R."/>
            <person name="Vattathil S."/>
            <person name="Warren W."/>
            <person name="White C.S."/>
            <person name="Chinwalla A.T."/>
            <person name="Feng Y."/>
            <person name="Halpern A.L."/>
            <person name="Hillier L.W."/>
            <person name="Huang X."/>
            <person name="Minx P."/>
            <person name="Nelson J.O."/>
            <person name="Pepin K.H."/>
            <person name="Qin X."/>
            <person name="Sutton G.G."/>
            <person name="Venter E."/>
            <person name="Walenz B.P."/>
            <person name="Wallis J.W."/>
            <person name="Worley K.C."/>
            <person name="Yang S.-P."/>
            <person name="Jones S.M."/>
            <person name="Marra M.A."/>
            <person name="Rocchi M."/>
            <person name="Schein J.E."/>
            <person name="Baertsch R."/>
            <person name="Clarke L."/>
            <person name="Csuros M."/>
            <person name="Glasscock J."/>
            <person name="Harris R.A."/>
            <person name="Havlak P."/>
            <person name="Jackson A.R."/>
            <person name="Jiang H."/>
            <person name="Liu Y."/>
            <person name="Messina D.N."/>
            <person name="Shen Y."/>
            <person name="Song H.X.-Z."/>
            <person name="Wylie T."/>
            <person name="Zhang L."/>
            <person name="Birney E."/>
            <person name="Han K."/>
            <person name="Konkel M.K."/>
            <person name="Lee J."/>
            <person name="Smit A.F.A."/>
            <person name="Ullmer B."/>
            <person name="Wang H."/>
            <person name="Xing J."/>
            <person name="Burhans R."/>
            <person name="Cheng Z."/>
            <person name="Karro J.E."/>
            <person name="Ma J."/>
            <person name="Raney B."/>
            <person name="She X."/>
            <person name="Cox M.J."/>
            <person name="Demuth J.P."/>
            <person name="Dumas L.J."/>
            <person name="Han S.-G."/>
            <person name="Hopkins J."/>
            <person name="Karimpour-Fard A."/>
            <person name="Kim Y.H."/>
            <person name="Pollack J.R."/>
            <person name="Vinar T."/>
            <person name="Addo-Quaye C."/>
            <person name="Degenhardt J."/>
            <person name="Denby A."/>
            <person name="Hubisz M.J."/>
            <person name="Indap A."/>
            <person name="Kosiol C."/>
            <person name="Lahn B.T."/>
            <person name="Lawson H.A."/>
            <person name="Marklein A."/>
            <person name="Nielsen R."/>
            <person name="Vallender E.J."/>
            <person name="Clark A.G."/>
            <person name="Ferguson B."/>
            <person name="Hernandez R.D."/>
            <person name="Hirani K."/>
            <person name="Kehrer-Sawatzki H."/>
            <person name="Kolb J."/>
            <person name="Patil S."/>
            <person name="Pu L.-L."/>
            <person name="Ren Y."/>
            <person name="Smith D.G."/>
            <person name="Wheeler D.A."/>
            <person name="Schenck I."/>
            <person name="Ball E.V."/>
            <person name="Chen R."/>
            <person name="Cooper D.N."/>
            <person name="Giardine B."/>
            <person name="Hsu F."/>
            <person name="Kent W.J."/>
            <person name="Lesk A."/>
            <person name="Nelson D.L."/>
            <person name="O'brien W.E."/>
            <person name="Pruefer K."/>
            <person name="Stenson P.D."/>
            <person name="Wallace J.C."/>
            <person name="Ke H."/>
            <person name="Liu X.-M."/>
            <person name="Wang P."/>
            <person name="Xiang A.P."/>
            <person name="Yang F."/>
            <person name="Barber G.P."/>
            <person name="Haussler D."/>
            <person name="Karolchik D."/>
            <person name="Kern A.D."/>
            <person name="Kuhn R.M."/>
            <person name="Smith K.E."/>
            <person name="Zwieg A.S."/>
        </authorList>
    </citation>
    <scope>NUCLEOTIDE SEQUENCE [LARGE SCALE GENOMIC DNA]</scope>
    <source>
        <strain evidence="3">17573</strain>
    </source>
</reference>
<dbReference type="Gene3D" id="3.30.420.40">
    <property type="match status" value="1"/>
</dbReference>
<dbReference type="Bgee" id="ENSMMUG00000023603">
    <property type="expression patterns" value="Expressed in spermatocyte and 22 other cell types or tissues"/>
</dbReference>
<evidence type="ECO:0000313" key="2">
    <source>
        <dbReference type="Ensembl" id="ENSMMUP00000064604.1"/>
    </source>
</evidence>
<dbReference type="SMR" id="A0A5F7ZJ13"/>
<keyword evidence="3" id="KW-1185">Reference proteome</keyword>
<gene>
    <name evidence="2 4" type="primary">ACTR6</name>
</gene>
<evidence type="ECO:0000313" key="3">
    <source>
        <dbReference type="Proteomes" id="UP000006718"/>
    </source>
</evidence>
<accession>A0A5F7ZJ13</accession>
<dbReference type="Ensembl" id="ENSMMUT00000102870.1">
    <property type="protein sequence ID" value="ENSMMUP00000064604.1"/>
    <property type="gene ID" value="ENSMMUG00000023603.4"/>
</dbReference>
<proteinExistence type="predicted"/>
<dbReference type="VGNC" id="VGNC:69521">
    <property type="gene designation" value="ACTR6"/>
</dbReference>
<dbReference type="Proteomes" id="UP000006718">
    <property type="component" value="Chromosome 11"/>
</dbReference>
<dbReference type="GeneTree" id="ENSGT00720000108833"/>
<reference evidence="2" key="4">
    <citation type="submission" date="2025-09" db="UniProtKB">
        <authorList>
            <consortium name="Ensembl"/>
        </authorList>
    </citation>
    <scope>IDENTIFICATION</scope>
    <source>
        <strain evidence="2">17573</strain>
    </source>
</reference>
<protein>
    <submittedName>
        <fullName evidence="2">Actin related protein 6</fullName>
    </submittedName>
</protein>
<reference evidence="2" key="2">
    <citation type="submission" date="2019-01" db="EMBL/GenBank/DDBJ databases">
        <authorList>
            <person name="Graves T."/>
            <person name="Eichler E.E."/>
            <person name="Wilson R.K."/>
        </authorList>
    </citation>
    <scope>NUCLEOTIDE SEQUENCE [LARGE SCALE GENOMIC DNA]</scope>
    <source>
        <strain evidence="2">17573</strain>
    </source>
</reference>